<keyword evidence="3" id="KW-0808">Transferase</keyword>
<dbReference type="CDD" id="cd01908">
    <property type="entry name" value="YafJ"/>
    <property type="match status" value="1"/>
</dbReference>
<dbReference type="Proteomes" id="UP000645676">
    <property type="component" value="Unassembled WGS sequence"/>
</dbReference>
<dbReference type="SMR" id="A0A832WFS3"/>
<accession>A0A832WFS3</accession>
<keyword evidence="1 3" id="KW-0315">Glutamine amidotransferase</keyword>
<dbReference type="InterPro" id="IPR017932">
    <property type="entry name" value="GATase_2_dom"/>
</dbReference>
<dbReference type="EMBL" id="DUJR01000005">
    <property type="protein sequence ID" value="HII59150.1"/>
    <property type="molecule type" value="Genomic_DNA"/>
</dbReference>
<sequence length="355" mass="41888">MCELLGICFNKKVNVELSLNSFKHRSEDHPNGWGIAFYPDGFVRVIKEPIKMNEALLAECVRWTKIKSNIFIAHIRKASAGSESYVNTHPFVRKLEDKEIAFAHNGTLLGYEDLELDGYYPIGETDSEYVFCYLLSQIEKREIEWNKEGFDEMLDILLDINYYGAFNCLFSDGEYLFAYKDYRGRRELHFLKRKPPYGRIRLEDEDYIINLGDVKSVREEGFIIATNPLTNEDWKSFENGELMVFKNGEMIYSNKRLTDLELKILKILRESPHRVSLKKIIENLEYLSRNIRHDASVVRIGIRSLLDKGYIKQDSRDTVNWDDLEATFYTKPEKRVEIDKRLKGFRWRRNRIIMS</sequence>
<dbReference type="RefSeq" id="WP_010871038.1">
    <property type="nucleotide sequence ID" value="NC_000909.1"/>
</dbReference>
<dbReference type="PANTHER" id="PTHR42824">
    <property type="entry name" value="GLUTAMINE AMIDOTRANSFERASE"/>
    <property type="match status" value="1"/>
</dbReference>
<dbReference type="Gene3D" id="1.10.10.10">
    <property type="entry name" value="Winged helix-like DNA-binding domain superfamily/Winged helix DNA-binding domain"/>
    <property type="match status" value="1"/>
</dbReference>
<dbReference type="Gene3D" id="3.60.20.10">
    <property type="entry name" value="Glutamine Phosphoribosylpyrophosphate, subunit 1, domain 1"/>
    <property type="match status" value="1"/>
</dbReference>
<protein>
    <submittedName>
        <fullName evidence="3">Class II glutamine amidotransferase</fullName>
    </submittedName>
</protein>
<evidence type="ECO:0000256" key="1">
    <source>
        <dbReference type="ARBA" id="ARBA00022962"/>
    </source>
</evidence>
<evidence type="ECO:0000313" key="4">
    <source>
        <dbReference type="Proteomes" id="UP000645676"/>
    </source>
</evidence>
<dbReference type="SUPFAM" id="SSF56235">
    <property type="entry name" value="N-terminal nucleophile aminohydrolases (Ntn hydrolases)"/>
    <property type="match status" value="1"/>
</dbReference>
<dbReference type="PANTHER" id="PTHR42824:SF1">
    <property type="entry name" value="GLUTAMINE AMIDOTRANSFERASE YAFJ-RELATED"/>
    <property type="match status" value="1"/>
</dbReference>
<dbReference type="Pfam" id="PF13230">
    <property type="entry name" value="GATase_4"/>
    <property type="match status" value="1"/>
</dbReference>
<evidence type="ECO:0000259" key="2">
    <source>
        <dbReference type="PROSITE" id="PS51278"/>
    </source>
</evidence>
<dbReference type="InterPro" id="IPR029055">
    <property type="entry name" value="Ntn_hydrolases_N"/>
</dbReference>
<dbReference type="InterPro" id="IPR026869">
    <property type="entry name" value="EgtC-like"/>
</dbReference>
<gene>
    <name evidence="3" type="ORF">HA335_00995</name>
</gene>
<dbReference type="AlphaFoldDB" id="A0A832WFS3"/>
<organism evidence="3 4">
    <name type="scientific">Methanocaldococcus jannaschii</name>
    <dbReference type="NCBI Taxonomy" id="2190"/>
    <lineage>
        <taxon>Archaea</taxon>
        <taxon>Methanobacteriati</taxon>
        <taxon>Methanobacteriota</taxon>
        <taxon>Methanomada group</taxon>
        <taxon>Methanococci</taxon>
        <taxon>Methanococcales</taxon>
        <taxon>Methanocaldococcaceae</taxon>
        <taxon>Methanocaldococcus</taxon>
    </lineage>
</organism>
<proteinExistence type="predicted"/>
<reference evidence="3" key="1">
    <citation type="journal article" date="2020" name="bioRxiv">
        <title>A rank-normalized archaeal taxonomy based on genome phylogeny resolves widespread incomplete and uneven classifications.</title>
        <authorList>
            <person name="Rinke C."/>
            <person name="Chuvochina M."/>
            <person name="Mussig A.J."/>
            <person name="Chaumeil P.-A."/>
            <person name="Waite D.W."/>
            <person name="Whitman W.B."/>
            <person name="Parks D.H."/>
            <person name="Hugenholtz P."/>
        </authorList>
    </citation>
    <scope>NUCLEOTIDE SEQUENCE</scope>
    <source>
        <strain evidence="3">UBA8849</strain>
    </source>
</reference>
<name>A0A832WFS3_9EURY</name>
<feature type="domain" description="Glutamine amidotransferase type-2" evidence="2">
    <location>
        <begin position="2"/>
        <end position="248"/>
    </location>
</feature>
<comment type="caution">
    <text evidence="3">The sequence shown here is derived from an EMBL/GenBank/DDBJ whole genome shotgun (WGS) entry which is preliminary data.</text>
</comment>
<dbReference type="OMA" id="YWVFAHN"/>
<evidence type="ECO:0000313" key="3">
    <source>
        <dbReference type="EMBL" id="HII59150.1"/>
    </source>
</evidence>
<dbReference type="PROSITE" id="PS51278">
    <property type="entry name" value="GATASE_TYPE_2"/>
    <property type="match status" value="1"/>
</dbReference>
<dbReference type="GO" id="GO:0016740">
    <property type="term" value="F:transferase activity"/>
    <property type="evidence" value="ECO:0007669"/>
    <property type="project" value="UniProtKB-KW"/>
</dbReference>
<dbReference type="InterPro" id="IPR036388">
    <property type="entry name" value="WH-like_DNA-bd_sf"/>
</dbReference>